<dbReference type="AlphaFoldDB" id="A0A0G4FMP9"/>
<evidence type="ECO:0000313" key="4">
    <source>
        <dbReference type="Proteomes" id="UP000041254"/>
    </source>
</evidence>
<keyword evidence="4" id="KW-1185">Reference proteome</keyword>
<reference evidence="3 4" key="1">
    <citation type="submission" date="2014-11" db="EMBL/GenBank/DDBJ databases">
        <authorList>
            <person name="Zhu J."/>
            <person name="Qi W."/>
            <person name="Song R."/>
        </authorList>
    </citation>
    <scope>NUCLEOTIDE SEQUENCE [LARGE SCALE GENOMIC DNA]</scope>
</reference>
<gene>
    <name evidence="3" type="ORF">Vbra_15765</name>
</gene>
<name>A0A0G4FMP9_VITBC</name>
<evidence type="ECO:0000256" key="2">
    <source>
        <dbReference type="SAM" id="SignalP"/>
    </source>
</evidence>
<dbReference type="EMBL" id="CDMY01000466">
    <property type="protein sequence ID" value="CEM15507.1"/>
    <property type="molecule type" value="Genomic_DNA"/>
</dbReference>
<dbReference type="VEuPathDB" id="CryptoDB:Vbra_15765"/>
<feature type="region of interest" description="Disordered" evidence="1">
    <location>
        <begin position="38"/>
        <end position="58"/>
    </location>
</feature>
<feature type="chain" id="PRO_5005188812" description="WAP domain-containing protein" evidence="2">
    <location>
        <begin position="23"/>
        <end position="162"/>
    </location>
</feature>
<dbReference type="Proteomes" id="UP000041254">
    <property type="component" value="Unassembled WGS sequence"/>
</dbReference>
<dbReference type="InParanoid" id="A0A0G4FMP9"/>
<keyword evidence="2" id="KW-0732">Signal</keyword>
<evidence type="ECO:0000256" key="1">
    <source>
        <dbReference type="SAM" id="MobiDB-lite"/>
    </source>
</evidence>
<evidence type="ECO:0008006" key="5">
    <source>
        <dbReference type="Google" id="ProtNLM"/>
    </source>
</evidence>
<organism evidence="3 4">
    <name type="scientific">Vitrella brassicaformis (strain CCMP3155)</name>
    <dbReference type="NCBI Taxonomy" id="1169540"/>
    <lineage>
        <taxon>Eukaryota</taxon>
        <taxon>Sar</taxon>
        <taxon>Alveolata</taxon>
        <taxon>Colpodellida</taxon>
        <taxon>Vitrellaceae</taxon>
        <taxon>Vitrella</taxon>
    </lineage>
</organism>
<sequence>MSPTSFWPLWMFIPLLLWQQGGEPPVVVAIMNAPEKTERQGSALSPPLPSPATRGSAPRQGVMTQILENTTVSSTAAANVSMVAHEAKGMTSANASDDSRPEVTVWMQWKTPKSHRVSSAHGEGHRAPYHCNTTVQECSVDKDCCSRVCVDSGGPDMRGFCN</sequence>
<proteinExistence type="predicted"/>
<feature type="signal peptide" evidence="2">
    <location>
        <begin position="1"/>
        <end position="22"/>
    </location>
</feature>
<accession>A0A0G4FMP9</accession>
<protein>
    <recommendedName>
        <fullName evidence="5">WAP domain-containing protein</fullName>
    </recommendedName>
</protein>
<evidence type="ECO:0000313" key="3">
    <source>
        <dbReference type="EMBL" id="CEM15507.1"/>
    </source>
</evidence>